<dbReference type="PANTHER" id="PTHR42973:SF39">
    <property type="entry name" value="FAD-BINDING PCMH-TYPE DOMAIN-CONTAINING PROTEIN"/>
    <property type="match status" value="1"/>
</dbReference>
<keyword evidence="6" id="KW-0732">Signal</keyword>
<dbReference type="OrthoDB" id="9983560at2759"/>
<dbReference type="Pfam" id="PF08031">
    <property type="entry name" value="BBE"/>
    <property type="match status" value="1"/>
</dbReference>
<dbReference type="Proteomes" id="UP000070328">
    <property type="component" value="Unassembled WGS sequence"/>
</dbReference>
<dbReference type="GO" id="GO:0016491">
    <property type="term" value="F:oxidoreductase activity"/>
    <property type="evidence" value="ECO:0007669"/>
    <property type="project" value="UniProtKB-KW"/>
</dbReference>
<keyword evidence="4" id="KW-0274">FAD</keyword>
<keyword evidence="9" id="KW-1185">Reference proteome</keyword>
<dbReference type="PROSITE" id="PS51387">
    <property type="entry name" value="FAD_PCMH"/>
    <property type="match status" value="1"/>
</dbReference>
<dbReference type="InterPro" id="IPR006094">
    <property type="entry name" value="Oxid_FAD_bind_N"/>
</dbReference>
<sequence length="623" mass="67308">MRCHIPLHLAAAAACALAAEQSCKCVLGDTCWPTEDQWAALNKTISGQLIKAVPPGAVCYPSRAEFDAVACDALLKQWSSSSFHSSHPFSIQGPLQANDSCNPIHPNGTSITGDTLAGSKECSQGSFPLYVVNATETSHIAEAVKFAQGHDMRLIVKNTGHAGSEKNTAHNSLSVWTHNFKNITFHKQFQPQSGNVSNSTLDMAVTMGAGVQAGELHATNAKNNVMAVSGTNLDVGIAGWSSGGGHGYNTGEYGMGADNILEATVVTPSGDIVTANAHDNQDLFWAIRGGGGSTYGILTSMTVRVYPSPRVTLWSFDLSSKNGTTAQEWWQTIAALHKRLPQAHERGVQGYYSITGPPSSAGLALHGVLFGWDLANGTMRNIVAPLQELLDQSSSTAYIQAKTSFVNFPSFFQMMQALPSSERAGTTRSQIASRLLSREVLTDKQDDLAKTLEIIGPSMEAPKDGFPNVEISGTLTASWKPVNNSLNPVWRNTALHLVAKQSWDDSDAPDAVNTVVDRMVYTSLEALRELDPTSGAYLNEVSHFTPALPLVLYHDHHFCSQQSQASTFEPGWQASFFGVNYPRLRSIKARYDPTDLFWCPTCVGSEGWVQQEDGILCRAFQLL</sequence>
<evidence type="ECO:0000256" key="3">
    <source>
        <dbReference type="ARBA" id="ARBA00022630"/>
    </source>
</evidence>
<comment type="caution">
    <text evidence="8">The sequence shown here is derived from an EMBL/GenBank/DDBJ whole genome shotgun (WGS) entry which is preliminary data.</text>
</comment>
<evidence type="ECO:0000256" key="2">
    <source>
        <dbReference type="ARBA" id="ARBA00005466"/>
    </source>
</evidence>
<dbReference type="PANTHER" id="PTHR42973">
    <property type="entry name" value="BINDING OXIDOREDUCTASE, PUTATIVE (AFU_ORTHOLOGUE AFUA_1G17690)-RELATED"/>
    <property type="match status" value="1"/>
</dbReference>
<proteinExistence type="inferred from homology"/>
<accession>A0A135SIJ1</accession>
<evidence type="ECO:0000259" key="7">
    <source>
        <dbReference type="PROSITE" id="PS51387"/>
    </source>
</evidence>
<reference evidence="8 9" key="1">
    <citation type="submission" date="2014-02" db="EMBL/GenBank/DDBJ databases">
        <title>The genome sequence of Colletotrichum simmondsii CBS122122.</title>
        <authorList>
            <person name="Baroncelli R."/>
            <person name="Thon M.R."/>
        </authorList>
    </citation>
    <scope>NUCLEOTIDE SEQUENCE [LARGE SCALE GENOMIC DNA]</scope>
    <source>
        <strain evidence="8 9">CBS122122</strain>
    </source>
</reference>
<gene>
    <name evidence="8" type="ORF">CSIM01_05133</name>
</gene>
<dbReference type="InterPro" id="IPR050416">
    <property type="entry name" value="FAD-linked_Oxidoreductase"/>
</dbReference>
<comment type="cofactor">
    <cofactor evidence="1">
        <name>FAD</name>
        <dbReference type="ChEBI" id="CHEBI:57692"/>
    </cofactor>
</comment>
<evidence type="ECO:0000313" key="8">
    <source>
        <dbReference type="EMBL" id="KXH35740.1"/>
    </source>
</evidence>
<comment type="similarity">
    <text evidence="2">Belongs to the oxygen-dependent FAD-linked oxidoreductase family.</text>
</comment>
<evidence type="ECO:0000256" key="1">
    <source>
        <dbReference type="ARBA" id="ARBA00001974"/>
    </source>
</evidence>
<evidence type="ECO:0000256" key="4">
    <source>
        <dbReference type="ARBA" id="ARBA00022827"/>
    </source>
</evidence>
<organism evidence="8 9">
    <name type="scientific">Colletotrichum simmondsii</name>
    <dbReference type="NCBI Taxonomy" id="703756"/>
    <lineage>
        <taxon>Eukaryota</taxon>
        <taxon>Fungi</taxon>
        <taxon>Dikarya</taxon>
        <taxon>Ascomycota</taxon>
        <taxon>Pezizomycotina</taxon>
        <taxon>Sordariomycetes</taxon>
        <taxon>Hypocreomycetidae</taxon>
        <taxon>Glomerellales</taxon>
        <taxon>Glomerellaceae</taxon>
        <taxon>Colletotrichum</taxon>
        <taxon>Colletotrichum acutatum species complex</taxon>
    </lineage>
</organism>
<dbReference type="SUPFAM" id="SSF56176">
    <property type="entry name" value="FAD-binding/transporter-associated domain-like"/>
    <property type="match status" value="1"/>
</dbReference>
<dbReference type="Pfam" id="PF01565">
    <property type="entry name" value="FAD_binding_4"/>
    <property type="match status" value="1"/>
</dbReference>
<dbReference type="Gene3D" id="3.40.462.20">
    <property type="match status" value="1"/>
</dbReference>
<evidence type="ECO:0000256" key="5">
    <source>
        <dbReference type="ARBA" id="ARBA00023002"/>
    </source>
</evidence>
<dbReference type="GO" id="GO:0071949">
    <property type="term" value="F:FAD binding"/>
    <property type="evidence" value="ECO:0007669"/>
    <property type="project" value="InterPro"/>
</dbReference>
<dbReference type="AlphaFoldDB" id="A0A135SIJ1"/>
<name>A0A135SIJ1_9PEZI</name>
<evidence type="ECO:0000256" key="6">
    <source>
        <dbReference type="SAM" id="SignalP"/>
    </source>
</evidence>
<feature type="signal peptide" evidence="6">
    <location>
        <begin position="1"/>
        <end position="18"/>
    </location>
</feature>
<dbReference type="InterPro" id="IPR012951">
    <property type="entry name" value="BBE"/>
</dbReference>
<dbReference type="InterPro" id="IPR016166">
    <property type="entry name" value="FAD-bd_PCMH"/>
</dbReference>
<protein>
    <recommendedName>
        <fullName evidence="7">FAD-binding PCMH-type domain-containing protein</fullName>
    </recommendedName>
</protein>
<keyword evidence="5" id="KW-0560">Oxidoreductase</keyword>
<dbReference type="Gene3D" id="3.30.465.10">
    <property type="match status" value="1"/>
</dbReference>
<feature type="chain" id="PRO_5007802320" description="FAD-binding PCMH-type domain-containing protein" evidence="6">
    <location>
        <begin position="19"/>
        <end position="623"/>
    </location>
</feature>
<dbReference type="InterPro" id="IPR016169">
    <property type="entry name" value="FAD-bd_PCMH_sub2"/>
</dbReference>
<evidence type="ECO:0000313" key="9">
    <source>
        <dbReference type="Proteomes" id="UP000070328"/>
    </source>
</evidence>
<feature type="domain" description="FAD-binding PCMH-type" evidence="7">
    <location>
        <begin position="124"/>
        <end position="308"/>
    </location>
</feature>
<keyword evidence="3" id="KW-0285">Flavoprotein</keyword>
<dbReference type="InterPro" id="IPR036318">
    <property type="entry name" value="FAD-bd_PCMH-like_sf"/>
</dbReference>
<dbReference type="EMBL" id="JFBX01000555">
    <property type="protein sequence ID" value="KXH35740.1"/>
    <property type="molecule type" value="Genomic_DNA"/>
</dbReference>
<dbReference type="PROSITE" id="PS51257">
    <property type="entry name" value="PROKAR_LIPOPROTEIN"/>
    <property type="match status" value="1"/>
</dbReference>